<keyword evidence="2" id="KW-1185">Reference proteome</keyword>
<protein>
    <submittedName>
        <fullName evidence="1">Uncharacterized protein</fullName>
    </submittedName>
</protein>
<sequence>MTAQAEAELLRLETAVTAMSANLVDLDDNPARKELDRSQLTGATAAAWTDATNALTELWDGYRLLTGVIARGQELRDLKRPSDAERAQFRHEVLGASITLSVKVVPLAQRGLLGPGQVHTTCTPGQLLSAMEAAFATAVGVATRAGEAWDRLLPAAAEAASALETVRRLTRETGGSTATIDEADRRLGQFTATLAGDPLGVQERDLAAVRTLIQRADAERTSAGELREALTQRLADAHRLAAEVTAAADEARAAAEKAADRFPAHEIVPVPPGDPRPDLAAIDALAAAGHWPLISARLSDWTRSTRVRLTQLREGAAHNGGLLAARNELRGRLDAYQAKALRRGLAENAELSPLAAAAREALYVAPCDLGVARRAVSAYQDALTATIARNGR</sequence>
<accession>A0ABS2AKS4</accession>
<dbReference type="RefSeq" id="WP_203379835.1">
    <property type="nucleotide sequence ID" value="NZ_JAENHP010000012.1"/>
</dbReference>
<organism evidence="1 2">
    <name type="scientific">Paractinoplanes ovalisporus</name>
    <dbReference type="NCBI Taxonomy" id="2810368"/>
    <lineage>
        <taxon>Bacteria</taxon>
        <taxon>Bacillati</taxon>
        <taxon>Actinomycetota</taxon>
        <taxon>Actinomycetes</taxon>
        <taxon>Micromonosporales</taxon>
        <taxon>Micromonosporaceae</taxon>
        <taxon>Paractinoplanes</taxon>
    </lineage>
</organism>
<gene>
    <name evidence="1" type="ORF">JIG36_30505</name>
</gene>
<reference evidence="1 2" key="1">
    <citation type="submission" date="2021-01" db="EMBL/GenBank/DDBJ databases">
        <title>Actinoplanes sp. nov. LDG1-06 isolated from lichen.</title>
        <authorList>
            <person name="Saeng-In P."/>
            <person name="Phongsopitanun W."/>
            <person name="Kanchanasin P."/>
            <person name="Yuki M."/>
            <person name="Kudo T."/>
            <person name="Ohkuma M."/>
            <person name="Tanasupawat S."/>
        </authorList>
    </citation>
    <scope>NUCLEOTIDE SEQUENCE [LARGE SCALE GENOMIC DNA]</scope>
    <source>
        <strain evidence="1 2">LDG1-06</strain>
    </source>
</reference>
<dbReference type="Proteomes" id="UP000632138">
    <property type="component" value="Unassembled WGS sequence"/>
</dbReference>
<evidence type="ECO:0000313" key="1">
    <source>
        <dbReference type="EMBL" id="MBM2619851.1"/>
    </source>
</evidence>
<name>A0ABS2AKS4_9ACTN</name>
<dbReference type="EMBL" id="JAENHP010000012">
    <property type="protein sequence ID" value="MBM2619851.1"/>
    <property type="molecule type" value="Genomic_DNA"/>
</dbReference>
<evidence type="ECO:0000313" key="2">
    <source>
        <dbReference type="Proteomes" id="UP000632138"/>
    </source>
</evidence>
<proteinExistence type="predicted"/>
<comment type="caution">
    <text evidence="1">The sequence shown here is derived from an EMBL/GenBank/DDBJ whole genome shotgun (WGS) entry which is preliminary data.</text>
</comment>